<dbReference type="InterPro" id="IPR015378">
    <property type="entry name" value="Transposase-like_Mu_C"/>
</dbReference>
<proteinExistence type="predicted"/>
<dbReference type="Pfam" id="PF09299">
    <property type="entry name" value="Mu-transpos_C"/>
    <property type="match status" value="1"/>
</dbReference>
<dbReference type="AlphaFoldDB" id="A0A8K1ZWQ4"/>
<comment type="caution">
    <text evidence="4">The sequence shown here is derived from an EMBL/GenBank/DDBJ whole genome shotgun (WGS) entry which is preliminary data.</text>
</comment>
<evidence type="ECO:0000256" key="1">
    <source>
        <dbReference type="SAM" id="MobiDB-lite"/>
    </source>
</evidence>
<gene>
    <name evidence="4" type="ORF">GS597_09030</name>
</gene>
<dbReference type="PROSITE" id="PS50994">
    <property type="entry name" value="INTEGRASE"/>
    <property type="match status" value="1"/>
</dbReference>
<dbReference type="Gene3D" id="3.30.420.10">
    <property type="entry name" value="Ribonuclease H-like superfamily/Ribonuclease H"/>
    <property type="match status" value="1"/>
</dbReference>
<reference evidence="4" key="1">
    <citation type="submission" date="2019-12" db="EMBL/GenBank/DDBJ databases">
        <title>High-Quality draft genome sequences of three cyanobacteria isolated from the limestone walls of the Old Cathedral of Coimbra.</title>
        <authorList>
            <person name="Tiago I."/>
            <person name="Soares F."/>
            <person name="Portugal A."/>
        </authorList>
    </citation>
    <scope>NUCLEOTIDE SEQUENCE [LARGE SCALE GENOMIC DNA]</scope>
    <source>
        <strain evidence="4">C</strain>
    </source>
</reference>
<organism evidence="4 5">
    <name type="scientific">Petrachloros mirabilis ULC683</name>
    <dbReference type="NCBI Taxonomy" id="2781853"/>
    <lineage>
        <taxon>Bacteria</taxon>
        <taxon>Bacillati</taxon>
        <taxon>Cyanobacteriota</taxon>
        <taxon>Cyanophyceae</taxon>
        <taxon>Synechococcales</taxon>
        <taxon>Petrachlorosaceae</taxon>
        <taxon>Petrachloros</taxon>
        <taxon>Petrachloros mirabilis</taxon>
    </lineage>
</organism>
<dbReference type="SUPFAM" id="SSF53098">
    <property type="entry name" value="Ribonuclease H-like"/>
    <property type="match status" value="1"/>
</dbReference>
<dbReference type="GO" id="GO:0015074">
    <property type="term" value="P:DNA integration"/>
    <property type="evidence" value="ECO:0007669"/>
    <property type="project" value="InterPro"/>
</dbReference>
<feature type="domain" description="Integrase catalytic" evidence="2">
    <location>
        <begin position="273"/>
        <end position="464"/>
    </location>
</feature>
<dbReference type="InterPro" id="IPR036397">
    <property type="entry name" value="RNaseH_sf"/>
</dbReference>
<dbReference type="EMBL" id="WVIC01000015">
    <property type="protein sequence ID" value="NCJ06645.1"/>
    <property type="molecule type" value="Genomic_DNA"/>
</dbReference>
<dbReference type="Pfam" id="PF24764">
    <property type="entry name" value="rva_4"/>
    <property type="match status" value="1"/>
</dbReference>
<dbReference type="PANTHER" id="PTHR35004:SF6">
    <property type="entry name" value="TRANSPOSASE"/>
    <property type="match status" value="1"/>
</dbReference>
<dbReference type="InterPro" id="IPR003314">
    <property type="entry name" value="Mu-type_HTH"/>
</dbReference>
<dbReference type="Gene3D" id="1.10.10.10">
    <property type="entry name" value="Winged helix-like DNA-binding domain superfamily/Winged helix DNA-binding domain"/>
    <property type="match status" value="1"/>
</dbReference>
<dbReference type="InterPro" id="IPR001584">
    <property type="entry name" value="Integrase_cat-core"/>
</dbReference>
<dbReference type="SUPFAM" id="SSF50610">
    <property type="entry name" value="mu transposase, C-terminal domain"/>
    <property type="match status" value="1"/>
</dbReference>
<dbReference type="InterPro" id="IPR009061">
    <property type="entry name" value="DNA-bd_dom_put_sf"/>
</dbReference>
<dbReference type="PROSITE" id="PS51702">
    <property type="entry name" value="HTH_MU"/>
    <property type="match status" value="1"/>
</dbReference>
<keyword evidence="5" id="KW-1185">Reference proteome</keyword>
<dbReference type="InterPro" id="IPR058913">
    <property type="entry name" value="Integrase_dom_put"/>
</dbReference>
<evidence type="ECO:0000259" key="3">
    <source>
        <dbReference type="PROSITE" id="PS51702"/>
    </source>
</evidence>
<evidence type="ECO:0000259" key="2">
    <source>
        <dbReference type="PROSITE" id="PS50994"/>
    </source>
</evidence>
<protein>
    <submittedName>
        <fullName evidence="4">DDE-type integrase/transposase/recombinase</fullName>
    </submittedName>
</protein>
<dbReference type="SUPFAM" id="SSF46955">
    <property type="entry name" value="Putative DNA-binding domain"/>
    <property type="match status" value="1"/>
</dbReference>
<sequence>MNWYAASELAGLPGLPTQRRNVFLKGIREGWESRNVPWRGGCRIEFHISSLPPETQAALAQREESNDNHNPNPDHDFRQPADCGSRDLNLRRVTEMAATPETRDAARLQITKAFERYTAETEKASKMQRQLDFCYRYNQGADADLGLEPWVRGIVGEISRSGVLRWQFKLKKEGPDFRENYRGRISAIEQSRALAEACEECLAAGGKHWGPKQIRRVLLAYYDFPLDQIPSAKSIQRWRQRWIADNPQRWMKYCDPERARGAVVPAFGSRSQGIERPNQLWELDSSPTDLLLRHDGGIKRYTLLGCIDVCTRRAKVLVAETSNGKAILQLLRNAILDWGMPESLKTDNGKDYISVRVSAALYRLGIRFADLRCNPGQPMEKPHIERFFRTLQHHDLTVLPGFVGHNVADRQALRSKSGWQQNCIELAMSPEQLHEWLQKWANNYDSREHSALGHSPIERLTAAIGQGWQPTMVENPRHLDALMLASVDRTVNREGIRLNNRWYVAPELAGLIRKGVHVCYDDDAPEQIYCYRDETLRDFICAATWREACDLAAVAAQTKESTKIINLGTRKITKGARTLQRKIAKNPERLLGNGAEVVPLTPAVKSFEAGVEEAIQAIKAAIAPAQPETHQFDEAEQAKFERWAAEAEAKAAKPKQPELTIYKIFEICFDNWAADQESAPELLEKCCRGIETNGGALSAVCGSKTKEKQFIQFVREFVAQRRQAM</sequence>
<accession>A0A8K1ZWQ4</accession>
<dbReference type="InterPro" id="IPR036388">
    <property type="entry name" value="WH-like_DNA-bd_sf"/>
</dbReference>
<dbReference type="Pfam" id="PF02316">
    <property type="entry name" value="HTH_Tnp_Mu_1"/>
    <property type="match status" value="1"/>
</dbReference>
<dbReference type="InterPro" id="IPR009004">
    <property type="entry name" value="Transposase_Mu_C"/>
</dbReference>
<dbReference type="PANTHER" id="PTHR35004">
    <property type="entry name" value="TRANSPOSASE RV3428C-RELATED"/>
    <property type="match status" value="1"/>
</dbReference>
<evidence type="ECO:0000313" key="4">
    <source>
        <dbReference type="EMBL" id="NCJ06645.1"/>
    </source>
</evidence>
<feature type="region of interest" description="Disordered" evidence="1">
    <location>
        <begin position="56"/>
        <end position="82"/>
    </location>
</feature>
<dbReference type="InterPro" id="IPR012337">
    <property type="entry name" value="RNaseH-like_sf"/>
</dbReference>
<name>A0A8K1ZWQ4_9CYAN</name>
<dbReference type="Proteomes" id="UP000607397">
    <property type="component" value="Unassembled WGS sequence"/>
</dbReference>
<evidence type="ECO:0000313" key="5">
    <source>
        <dbReference type="Proteomes" id="UP000607397"/>
    </source>
</evidence>
<feature type="compositionally biased region" description="Basic and acidic residues" evidence="1">
    <location>
        <begin position="61"/>
        <end position="82"/>
    </location>
</feature>
<dbReference type="GO" id="GO:0003677">
    <property type="term" value="F:DNA binding"/>
    <property type="evidence" value="ECO:0007669"/>
    <property type="project" value="InterPro"/>
</dbReference>
<feature type="domain" description="HTH Mu-type" evidence="3">
    <location>
        <begin position="1"/>
        <end position="67"/>
    </location>
</feature>